<dbReference type="HOGENOM" id="CLU_477690_0_0_1"/>
<dbReference type="Proteomes" id="UP000027222">
    <property type="component" value="Unassembled WGS sequence"/>
</dbReference>
<feature type="domain" description="Heterokaryon incompatibility" evidence="1">
    <location>
        <begin position="99"/>
        <end position="239"/>
    </location>
</feature>
<name>A0A067U1I2_GALM3</name>
<sequence length="619" mass="69462">MSFWNCKSDAQLRQDQCRCGQVKIGQTFVPRCRAFKNAFEKIDAQVQTNKLWWAFLQDRPDFTTTVQRNEAEEHRAINARPGFCYLNGKLVPGDQVHEYIAVSYVWDSLKVWKEWCGREVTEQALKIAERLSKNTTLPLWIDALCIPQNDDLSVKMAELAKMSDIYRGATLVLCLLPEVSLEASTTVAICNALMDNECYTSLQGVDIYGSFMFATLGEHTSLRTLFGGRWWERAWTFQEAVLNLQTFLVGNDEQSIPIHSVFRLADPIQRRAATIGPLVPTMGKPASFWDSVSKMTDAPMPVGDAMSCVWRRDASIEHDMVYSLLGVCSISLVKPDYNLPLREVLMQLFESASSQGDYSWSIWCHGIDHDEEKEGSSIVPTPDKVRYIPYMSITKWQSSKVGPIAAKPGADKGILLPYRSTGVVRWESLPQRLPEMVKLLRTRSFKNSEIWDLVFGMRIGLCVDINRNVNKKTLEADDEGIAGPLLDLAMMMMEGSCSTSQDILDLAGEKPQTETLGFSNFSAMAAYIWKKDQNLIALTSQGGTIVIPENSTERKYVGSRIHLLPFEYGGIKTQGLITPLVAFVSRADAPFKASTVGVLIQKRGSSFGSWQVRRMEFGG</sequence>
<reference evidence="3" key="1">
    <citation type="journal article" date="2014" name="Proc. Natl. Acad. Sci. U.S.A.">
        <title>Extensive sampling of basidiomycete genomes demonstrates inadequacy of the white-rot/brown-rot paradigm for wood decay fungi.</title>
        <authorList>
            <person name="Riley R."/>
            <person name="Salamov A.A."/>
            <person name="Brown D.W."/>
            <person name="Nagy L.G."/>
            <person name="Floudas D."/>
            <person name="Held B.W."/>
            <person name="Levasseur A."/>
            <person name="Lombard V."/>
            <person name="Morin E."/>
            <person name="Otillar R."/>
            <person name="Lindquist E.A."/>
            <person name="Sun H."/>
            <person name="LaButti K.M."/>
            <person name="Schmutz J."/>
            <person name="Jabbour D."/>
            <person name="Luo H."/>
            <person name="Baker S.E."/>
            <person name="Pisabarro A.G."/>
            <person name="Walton J.D."/>
            <person name="Blanchette R.A."/>
            <person name="Henrissat B."/>
            <person name="Martin F."/>
            <person name="Cullen D."/>
            <person name="Hibbett D.S."/>
            <person name="Grigoriev I.V."/>
        </authorList>
    </citation>
    <scope>NUCLEOTIDE SEQUENCE [LARGE SCALE GENOMIC DNA]</scope>
    <source>
        <strain evidence="3">CBS 339.88</strain>
    </source>
</reference>
<dbReference type="STRING" id="685588.A0A067U1I2"/>
<organism evidence="2 3">
    <name type="scientific">Galerina marginata (strain CBS 339.88)</name>
    <dbReference type="NCBI Taxonomy" id="685588"/>
    <lineage>
        <taxon>Eukaryota</taxon>
        <taxon>Fungi</taxon>
        <taxon>Dikarya</taxon>
        <taxon>Basidiomycota</taxon>
        <taxon>Agaricomycotina</taxon>
        <taxon>Agaricomycetes</taxon>
        <taxon>Agaricomycetidae</taxon>
        <taxon>Agaricales</taxon>
        <taxon>Agaricineae</taxon>
        <taxon>Strophariaceae</taxon>
        <taxon>Galerina</taxon>
    </lineage>
</organism>
<dbReference type="OrthoDB" id="5303367at2759"/>
<dbReference type="AlphaFoldDB" id="A0A067U1I2"/>
<dbReference type="Pfam" id="PF06985">
    <property type="entry name" value="HET"/>
    <property type="match status" value="1"/>
</dbReference>
<dbReference type="PANTHER" id="PTHR24148">
    <property type="entry name" value="ANKYRIN REPEAT DOMAIN-CONTAINING PROTEIN 39 HOMOLOG-RELATED"/>
    <property type="match status" value="1"/>
</dbReference>
<keyword evidence="3" id="KW-1185">Reference proteome</keyword>
<gene>
    <name evidence="2" type="ORF">GALMADRAFT_235381</name>
</gene>
<dbReference type="PANTHER" id="PTHR24148:SF64">
    <property type="entry name" value="HETEROKARYON INCOMPATIBILITY DOMAIN-CONTAINING PROTEIN"/>
    <property type="match status" value="1"/>
</dbReference>
<protein>
    <recommendedName>
        <fullName evidence="1">Heterokaryon incompatibility domain-containing protein</fullName>
    </recommendedName>
</protein>
<evidence type="ECO:0000259" key="1">
    <source>
        <dbReference type="Pfam" id="PF06985"/>
    </source>
</evidence>
<evidence type="ECO:0000313" key="2">
    <source>
        <dbReference type="EMBL" id="KDR86144.1"/>
    </source>
</evidence>
<proteinExistence type="predicted"/>
<evidence type="ECO:0000313" key="3">
    <source>
        <dbReference type="Proteomes" id="UP000027222"/>
    </source>
</evidence>
<accession>A0A067U1I2</accession>
<dbReference type="InterPro" id="IPR010730">
    <property type="entry name" value="HET"/>
</dbReference>
<dbReference type="EMBL" id="KL142367">
    <property type="protein sequence ID" value="KDR86144.1"/>
    <property type="molecule type" value="Genomic_DNA"/>
</dbReference>
<dbReference type="InterPro" id="IPR052895">
    <property type="entry name" value="HetReg/Transcr_Mod"/>
</dbReference>